<organism evidence="4 5">
    <name type="scientific">Suttonella ornithocola</name>
    <dbReference type="NCBI Taxonomy" id="279832"/>
    <lineage>
        <taxon>Bacteria</taxon>
        <taxon>Pseudomonadati</taxon>
        <taxon>Pseudomonadota</taxon>
        <taxon>Gammaproteobacteria</taxon>
        <taxon>Cardiobacteriales</taxon>
        <taxon>Cardiobacteriaceae</taxon>
        <taxon>Suttonella</taxon>
    </lineage>
</organism>
<evidence type="ECO:0000313" key="5">
    <source>
        <dbReference type="Proteomes" id="UP000254601"/>
    </source>
</evidence>
<dbReference type="PANTHER" id="PTHR36251:SF2">
    <property type="entry name" value="GIFSY-2 PROPHAGE HOST SPECIFICITY PROTEIN J, PHAGE LAMBDA"/>
    <property type="match status" value="1"/>
</dbReference>
<evidence type="ECO:0000259" key="1">
    <source>
        <dbReference type="Pfam" id="PF09327"/>
    </source>
</evidence>
<dbReference type="AlphaFoldDB" id="A0A380MRR7"/>
<dbReference type="EMBL" id="UHIC01000001">
    <property type="protein sequence ID" value="SUO95290.1"/>
    <property type="molecule type" value="Genomic_DNA"/>
</dbReference>
<dbReference type="InterPro" id="IPR015406">
    <property type="entry name" value="GpJ_CSF"/>
</dbReference>
<feature type="domain" description="Tip attachment protein J central straight fiber" evidence="1">
    <location>
        <begin position="870"/>
        <end position="999"/>
    </location>
</feature>
<keyword evidence="5" id="KW-1185">Reference proteome</keyword>
<dbReference type="Pfam" id="PF09327">
    <property type="entry name" value="Phage_Tail_Tip"/>
    <property type="match status" value="1"/>
</dbReference>
<feature type="domain" description="Tip attachment protein J" evidence="2">
    <location>
        <begin position="334"/>
        <end position="487"/>
    </location>
</feature>
<dbReference type="InterPro" id="IPR053171">
    <property type="entry name" value="Viral_Tip_Attach_Protein"/>
</dbReference>
<evidence type="ECO:0000259" key="2">
    <source>
        <dbReference type="Pfam" id="PF13550"/>
    </source>
</evidence>
<dbReference type="Pfam" id="PF24801">
    <property type="entry name" value="FNIII-A_GpJ"/>
    <property type="match status" value="1"/>
</dbReference>
<reference evidence="4 5" key="1">
    <citation type="submission" date="2018-06" db="EMBL/GenBank/DDBJ databases">
        <authorList>
            <consortium name="Pathogen Informatics"/>
            <person name="Doyle S."/>
        </authorList>
    </citation>
    <scope>NUCLEOTIDE SEQUENCE [LARGE SCALE GENOMIC DNA]</scope>
    <source>
        <strain evidence="4 5">NCTC13337</strain>
    </source>
</reference>
<proteinExistence type="predicted"/>
<gene>
    <name evidence="4" type="ORF">NCTC13337_01199</name>
</gene>
<sequence>MGGGGNKGARSPHIAKISLESAQRLKLVDVICEGVKDLTHPMSGKDIYLNGTPLQNADGSYNFEGVEIHVLPGTADQEYLPGFETSDTVINVGAEVKYSNPIVRQVIDPNVDRIRVTIGFQALESIRDNGDTEETAVDMEVRAVNQEKNITKSQSVRIVGRTNSTYHRDVILEDLPPTPFTLSVVRHTPDAKESNLRNKSFWTSYVESIDAKLNYPHSVVVGLKIDSAQFGGNVPRRTYRSHWTVVEIPENYNPQTREYSGIWNGRFKRAWTDNPAWIYRDLVVNDRYGLGRYRKDIQVDKWALYAIAQYCDELVDDGNGKQEPRFTCNCYITSPRDAYDVLSDLASCFRGIAFYDGLQFVATQDRARDPVAHYGNNNVIDGLFEYSGTSYKDIITACIVKFSDKDNSYLSDSVQYQDDASIERFGYNVKTLTAFGCTSRGQAQRVARWVVETAIRERESVSFSVGREGIKHLPYDIIRVADNDYAGAQIAARIVKASGNQITLDRAIDKSAKTLRYLDAQGREQTRKISAVKQAVITVDAPANIPKNTPVIITGEVEARLFRAIGIKENDDGSYTISAVSHDAQKEAVTDKGATRVQAPVITRHSKPQVYAPQINTSGDKLLLKWDVIGNTDLRYEIKIYRNSELYQTHYTDTPLLALYDLPLGDYRAEIRAIDTFGGISDPIERVWQLSYDITNLRAIPKVFAIELNWSVPENIINDAWIEIWSHTSNDISAASRLARLPYPASQYTMSNLRIEESYYFWARMVDKKGNIGNWSGEIKGQPSQDPAPILEQINGQITQSVLHQDLVDQLNNIEAVVTPPMAGDAINYAGDNTVFAGVWSLSSAIQAGDLAQAEKTDLVLSQVNDAKAAIQQTSKTVVDLKKGTSALYTLAAIATDGEGKPVIGGITVGVDGKTASSEILLQADKLMLWSGDKKPMFAIVNGKTAINGDLIADGTILGQHIKANQTLSAPNISGGQLDIGGGRGRFRVENDGHVSITSSGRSGLTITNESIEVRDDNGVLRVKIGKL</sequence>
<dbReference type="PANTHER" id="PTHR36251">
    <property type="entry name" value="FELS-1 PROPHAGE HOST SPECIFICITY PROTEIN-RELATED"/>
    <property type="match status" value="1"/>
</dbReference>
<protein>
    <submittedName>
        <fullName evidence="4">Domain of uncharacterized function (DUF1983)</fullName>
    </submittedName>
</protein>
<dbReference type="InterPro" id="IPR013783">
    <property type="entry name" value="Ig-like_fold"/>
</dbReference>
<dbReference type="InterPro" id="IPR055385">
    <property type="entry name" value="GpJ_HDII-ins2"/>
</dbReference>
<dbReference type="RefSeq" id="WP_072576166.1">
    <property type="nucleotide sequence ID" value="NZ_LWHB01000054.1"/>
</dbReference>
<dbReference type="Gene3D" id="2.60.40.10">
    <property type="entry name" value="Immunoglobulins"/>
    <property type="match status" value="1"/>
</dbReference>
<dbReference type="Proteomes" id="UP000254601">
    <property type="component" value="Unassembled WGS sequence"/>
</dbReference>
<dbReference type="Pfam" id="PF13550">
    <property type="entry name" value="Phage-tail_3"/>
    <property type="match status" value="1"/>
</dbReference>
<dbReference type="OrthoDB" id="109844at2"/>
<name>A0A380MRR7_9GAMM</name>
<evidence type="ECO:0000259" key="3">
    <source>
        <dbReference type="Pfam" id="PF24801"/>
    </source>
</evidence>
<feature type="domain" description="Tip attachment protein J HDII-ins2" evidence="3">
    <location>
        <begin position="88"/>
        <end position="211"/>
    </location>
</feature>
<accession>A0A380MRR7</accession>
<evidence type="ECO:0000313" key="4">
    <source>
        <dbReference type="EMBL" id="SUO95290.1"/>
    </source>
</evidence>
<dbReference type="InterPro" id="IPR032876">
    <property type="entry name" value="J_dom"/>
</dbReference>